<feature type="non-terminal residue" evidence="1">
    <location>
        <position position="1"/>
    </location>
</feature>
<gene>
    <name evidence="1" type="ORF">BJ138DRAFT_978325</name>
</gene>
<dbReference type="EMBL" id="MU267636">
    <property type="protein sequence ID" value="KAH7913184.1"/>
    <property type="molecule type" value="Genomic_DNA"/>
</dbReference>
<dbReference type="Proteomes" id="UP000790377">
    <property type="component" value="Unassembled WGS sequence"/>
</dbReference>
<proteinExistence type="predicted"/>
<feature type="non-terminal residue" evidence="1">
    <location>
        <position position="219"/>
    </location>
</feature>
<keyword evidence="2" id="KW-1185">Reference proteome</keyword>
<accession>A0ACB8AJ61</accession>
<comment type="caution">
    <text evidence="1">The sequence shown here is derived from an EMBL/GenBank/DDBJ whole genome shotgun (WGS) entry which is preliminary data.</text>
</comment>
<organism evidence="1 2">
    <name type="scientific">Hygrophoropsis aurantiaca</name>
    <dbReference type="NCBI Taxonomy" id="72124"/>
    <lineage>
        <taxon>Eukaryota</taxon>
        <taxon>Fungi</taxon>
        <taxon>Dikarya</taxon>
        <taxon>Basidiomycota</taxon>
        <taxon>Agaricomycotina</taxon>
        <taxon>Agaricomycetes</taxon>
        <taxon>Agaricomycetidae</taxon>
        <taxon>Boletales</taxon>
        <taxon>Coniophorineae</taxon>
        <taxon>Hygrophoropsidaceae</taxon>
        <taxon>Hygrophoropsis</taxon>
    </lineage>
</organism>
<protein>
    <submittedName>
        <fullName evidence="1">Uncharacterized protein</fullName>
    </submittedName>
</protein>
<reference evidence="1" key="1">
    <citation type="journal article" date="2021" name="New Phytol.">
        <title>Evolutionary innovations through gain and loss of genes in the ectomycorrhizal Boletales.</title>
        <authorList>
            <person name="Wu G."/>
            <person name="Miyauchi S."/>
            <person name="Morin E."/>
            <person name="Kuo A."/>
            <person name="Drula E."/>
            <person name="Varga T."/>
            <person name="Kohler A."/>
            <person name="Feng B."/>
            <person name="Cao Y."/>
            <person name="Lipzen A."/>
            <person name="Daum C."/>
            <person name="Hundley H."/>
            <person name="Pangilinan J."/>
            <person name="Johnson J."/>
            <person name="Barry K."/>
            <person name="LaButti K."/>
            <person name="Ng V."/>
            <person name="Ahrendt S."/>
            <person name="Min B."/>
            <person name="Choi I.G."/>
            <person name="Park H."/>
            <person name="Plett J.M."/>
            <person name="Magnuson J."/>
            <person name="Spatafora J.W."/>
            <person name="Nagy L.G."/>
            <person name="Henrissat B."/>
            <person name="Grigoriev I.V."/>
            <person name="Yang Z.L."/>
            <person name="Xu J."/>
            <person name="Martin F.M."/>
        </authorList>
    </citation>
    <scope>NUCLEOTIDE SEQUENCE</scope>
    <source>
        <strain evidence="1">ATCC 28755</strain>
    </source>
</reference>
<sequence length="219" mass="24656">EPNLCQVQEELIRDVHELQGLDGHVDALYAEINQAQARIEALDRVRKDLRKRISLGRGRISPLRSFPVELLQEIFKHCLPNARYICPSPRQAPLLLGQICRRWRAIAHATSELWTSIALVDFGTWTSEPYLTMVDQWLSNAGSRPLWISIASAVRMLRGSPPSELVQLINSHSADFYEVSVQGSNDYIQSVVGEARPLSSLHSIDLTFHTDSGTFLSNL</sequence>
<name>A0ACB8AJ61_9AGAM</name>
<evidence type="ECO:0000313" key="2">
    <source>
        <dbReference type="Proteomes" id="UP000790377"/>
    </source>
</evidence>
<evidence type="ECO:0000313" key="1">
    <source>
        <dbReference type="EMBL" id="KAH7913184.1"/>
    </source>
</evidence>